<dbReference type="Proteomes" id="UP000005143">
    <property type="component" value="Unassembled WGS sequence"/>
</dbReference>
<dbReference type="InterPro" id="IPR023393">
    <property type="entry name" value="START-like_dom_sf"/>
</dbReference>
<reference evidence="1 2" key="1">
    <citation type="journal article" date="2013" name="Biodegradation">
        <title>Quantitative proteomic analysis of ibuprofen-degrading Patulibacter sp. strain I11.</title>
        <authorList>
            <person name="Almeida B."/>
            <person name="Kjeldal H."/>
            <person name="Lolas I."/>
            <person name="Knudsen A.D."/>
            <person name="Carvalho G."/>
            <person name="Nielsen K.L."/>
            <person name="Barreto Crespo M.T."/>
            <person name="Stensballe A."/>
            <person name="Nielsen J.L."/>
        </authorList>
    </citation>
    <scope>NUCLEOTIDE SEQUENCE [LARGE SCALE GENOMIC DNA]</scope>
    <source>
        <strain evidence="1 2">I11</strain>
    </source>
</reference>
<protein>
    <recommendedName>
        <fullName evidence="3">Cyclase/dehydrase</fullName>
    </recommendedName>
</protein>
<dbReference type="Gene3D" id="3.30.530.20">
    <property type="match status" value="1"/>
</dbReference>
<name>H0EC20_9ACTN</name>
<dbReference type="RefSeq" id="WP_007579493.1">
    <property type="nucleotide sequence ID" value="NZ_AGUD01000328.1"/>
</dbReference>
<dbReference type="Pfam" id="PF10604">
    <property type="entry name" value="Polyketide_cyc2"/>
    <property type="match status" value="1"/>
</dbReference>
<accession>H0EC20</accession>
<evidence type="ECO:0000313" key="1">
    <source>
        <dbReference type="EMBL" id="EHN08773.1"/>
    </source>
</evidence>
<gene>
    <name evidence="1" type="ORF">PAI11_44050</name>
</gene>
<sequence length="179" mass="19909">MDPVSASISIQRPREEVFAYLQDIANHPEFLGHRLVDWHLTREDSIGRGAGARFRAKLRFHRFSYFDVTFTEVEAPYRIAFVGRGGKYDRTLVHGEITVKPDPGDSVRVTFTVETEPKLPSDRIMEAVATQGLVARGALRKGLGRLRTILEEGSESAKTGQRVTIAGGARKPASGFRLN</sequence>
<evidence type="ECO:0008006" key="3">
    <source>
        <dbReference type="Google" id="ProtNLM"/>
    </source>
</evidence>
<dbReference type="EMBL" id="AGUD01000328">
    <property type="protein sequence ID" value="EHN08773.1"/>
    <property type="molecule type" value="Genomic_DNA"/>
</dbReference>
<comment type="caution">
    <text evidence="1">The sequence shown here is derived from an EMBL/GenBank/DDBJ whole genome shotgun (WGS) entry which is preliminary data.</text>
</comment>
<proteinExistence type="predicted"/>
<dbReference type="SUPFAM" id="SSF55961">
    <property type="entry name" value="Bet v1-like"/>
    <property type="match status" value="1"/>
</dbReference>
<dbReference type="InterPro" id="IPR019587">
    <property type="entry name" value="Polyketide_cyclase/dehydratase"/>
</dbReference>
<dbReference type="AlphaFoldDB" id="H0EC20"/>
<keyword evidence="2" id="KW-1185">Reference proteome</keyword>
<organism evidence="1 2">
    <name type="scientific">Patulibacter medicamentivorans</name>
    <dbReference type="NCBI Taxonomy" id="1097667"/>
    <lineage>
        <taxon>Bacteria</taxon>
        <taxon>Bacillati</taxon>
        <taxon>Actinomycetota</taxon>
        <taxon>Thermoleophilia</taxon>
        <taxon>Solirubrobacterales</taxon>
        <taxon>Patulibacteraceae</taxon>
        <taxon>Patulibacter</taxon>
    </lineage>
</organism>
<evidence type="ECO:0000313" key="2">
    <source>
        <dbReference type="Proteomes" id="UP000005143"/>
    </source>
</evidence>